<accession>A0ABR8GPX3</accession>
<evidence type="ECO:0000313" key="2">
    <source>
        <dbReference type="Proteomes" id="UP000660380"/>
    </source>
</evidence>
<dbReference type="EMBL" id="JACJTA010000017">
    <property type="protein sequence ID" value="MBD2605001.1"/>
    <property type="molecule type" value="Genomic_DNA"/>
</dbReference>
<name>A0ABR8GPX3_9CYAN</name>
<reference evidence="1 2" key="1">
    <citation type="journal article" date="2020" name="ISME J.">
        <title>Comparative genomics reveals insights into cyanobacterial evolution and habitat adaptation.</title>
        <authorList>
            <person name="Chen M.Y."/>
            <person name="Teng W.K."/>
            <person name="Zhao L."/>
            <person name="Hu C.X."/>
            <person name="Zhou Y.K."/>
            <person name="Han B.P."/>
            <person name="Song L.R."/>
            <person name="Shu W.S."/>
        </authorList>
    </citation>
    <scope>NUCLEOTIDE SEQUENCE [LARGE SCALE GENOMIC DNA]</scope>
    <source>
        <strain evidence="1 2">FACHB-248</strain>
    </source>
</reference>
<keyword evidence="2" id="KW-1185">Reference proteome</keyword>
<evidence type="ECO:0000313" key="1">
    <source>
        <dbReference type="EMBL" id="MBD2605001.1"/>
    </source>
</evidence>
<organism evidence="1 2">
    <name type="scientific">Scytonema hofmannii FACHB-248</name>
    <dbReference type="NCBI Taxonomy" id="1842502"/>
    <lineage>
        <taxon>Bacteria</taxon>
        <taxon>Bacillati</taxon>
        <taxon>Cyanobacteriota</taxon>
        <taxon>Cyanophyceae</taxon>
        <taxon>Nostocales</taxon>
        <taxon>Scytonemataceae</taxon>
        <taxon>Scytonema</taxon>
    </lineage>
</organism>
<dbReference type="RefSeq" id="WP_144238443.1">
    <property type="nucleotide sequence ID" value="NZ_JACJTA010000017.1"/>
</dbReference>
<proteinExistence type="predicted"/>
<dbReference type="Proteomes" id="UP000660380">
    <property type="component" value="Unassembled WGS sequence"/>
</dbReference>
<gene>
    <name evidence="1" type="ORF">H6G81_10775</name>
</gene>
<protein>
    <submittedName>
        <fullName evidence="1">Uncharacterized protein</fullName>
    </submittedName>
</protein>
<sequence length="73" mass="8644">MHINRAIALHPYRLRELSHISIERSHFIYIADGIVPYINIAIALHPYRLRELSHILIWRSHSTHIAYGNCLIY</sequence>
<comment type="caution">
    <text evidence="1">The sequence shown here is derived from an EMBL/GenBank/DDBJ whole genome shotgun (WGS) entry which is preliminary data.</text>
</comment>